<evidence type="ECO:0000256" key="3">
    <source>
        <dbReference type="ARBA" id="ARBA00022801"/>
    </source>
</evidence>
<dbReference type="InterPro" id="IPR025502">
    <property type="entry name" value="TldD"/>
</dbReference>
<evidence type="ECO:0000313" key="8">
    <source>
        <dbReference type="EMBL" id="HGI43403.1"/>
    </source>
</evidence>
<dbReference type="EMBL" id="DTFI01000080">
    <property type="protein sequence ID" value="HGI43403.1"/>
    <property type="molecule type" value="Genomic_DNA"/>
</dbReference>
<evidence type="ECO:0000256" key="2">
    <source>
        <dbReference type="ARBA" id="ARBA00022670"/>
    </source>
</evidence>
<evidence type="ECO:0000256" key="4">
    <source>
        <dbReference type="ARBA" id="ARBA00023049"/>
    </source>
</evidence>
<dbReference type="PANTHER" id="PTHR30624">
    <property type="entry name" value="UNCHARACTERIZED PROTEIN TLDD AND PMBA"/>
    <property type="match status" value="1"/>
</dbReference>
<keyword evidence="4" id="KW-0482">Metalloprotease</keyword>
<dbReference type="InterPro" id="IPR002510">
    <property type="entry name" value="Metalloprtase-TldD/E_N"/>
</dbReference>
<dbReference type="InterPro" id="IPR035068">
    <property type="entry name" value="TldD/PmbA_N"/>
</dbReference>
<proteinExistence type="inferred from homology"/>
<gene>
    <name evidence="8" type="ORF">ENV17_03340</name>
</gene>
<reference evidence="8" key="1">
    <citation type="journal article" date="2020" name="mSystems">
        <title>Genome- and Community-Level Interaction Insights into Carbon Utilization and Element Cycling Functions of Hydrothermarchaeota in Hydrothermal Sediment.</title>
        <authorList>
            <person name="Zhou Z."/>
            <person name="Liu Y."/>
            <person name="Xu W."/>
            <person name="Pan J."/>
            <person name="Luo Z.H."/>
            <person name="Li M."/>
        </authorList>
    </citation>
    <scope>NUCLEOTIDE SEQUENCE [LARGE SCALE GENOMIC DNA]</scope>
    <source>
        <strain evidence="8">SpSt-735</strain>
    </source>
</reference>
<dbReference type="SUPFAM" id="SSF111283">
    <property type="entry name" value="Putative modulator of DNA gyrase, PmbA/TldD"/>
    <property type="match status" value="1"/>
</dbReference>
<dbReference type="InterPro" id="IPR051463">
    <property type="entry name" value="Peptidase_U62_metallo"/>
</dbReference>
<dbReference type="Pfam" id="PF01523">
    <property type="entry name" value="PmbA_TldD_1st"/>
    <property type="match status" value="1"/>
</dbReference>
<dbReference type="InterPro" id="IPR045570">
    <property type="entry name" value="Metalloprtase-TldD/E_cen_dom"/>
</dbReference>
<evidence type="ECO:0000259" key="5">
    <source>
        <dbReference type="Pfam" id="PF01523"/>
    </source>
</evidence>
<accession>A0A7C4B994</accession>
<dbReference type="PANTHER" id="PTHR30624:SF0">
    <property type="entry name" value="METALLOPROTEASE SLR0863"/>
    <property type="match status" value="1"/>
</dbReference>
<keyword evidence="3" id="KW-0378">Hydrolase</keyword>
<dbReference type="AlphaFoldDB" id="A0A7C4B994"/>
<sequence length="463" mass="49944">MFEDLASPVLRRAGELGVSFAEVRFEDTVREIITYVNGKITALGVSRTRGACVRVLHRGSVGFASTSDLSWEGLVKALEEAVSIARALGEGGKKISEPPVREGRFQIPAVRKHPSTSNLEEKLDLVKRAYSTAKEGGAASVTTRYGAYYGVVEVYTTEGVRVSAERLVTGISASVVLRENGKTGDGFETYGSSKGLEAFAGEYSPERAAEKALQMARDALRARRPPAGELTVITRPELTGVFAHESFGHLTEGDGIFAGTSPLTGRLGEQIASEAVTIIDLGVDPRGGYYYPVDDEGTPVERVVLVERGVLKGYLHSRESAALLNMKPTGNGRAQSFHHDILVRMRNTFFEAGDWSEEEIIRDTRFGLLLDKPAGGQVSEDGTFTFNARIGYIVENGELKEPVRDTVLAGNILEMLKYVDAAAKNVEISTSPFGGCGKWGQMVHVGDGGPTLRVTRLLVGGEK</sequence>
<dbReference type="Gene3D" id="3.30.2290.10">
    <property type="entry name" value="PmbA/TldD superfamily"/>
    <property type="match status" value="1"/>
</dbReference>
<evidence type="ECO:0000259" key="6">
    <source>
        <dbReference type="Pfam" id="PF19289"/>
    </source>
</evidence>
<dbReference type="Pfam" id="PF19290">
    <property type="entry name" value="PmbA_TldD_2nd"/>
    <property type="match status" value="1"/>
</dbReference>
<feature type="domain" description="Metalloprotease TldD/E central" evidence="7">
    <location>
        <begin position="113"/>
        <end position="217"/>
    </location>
</feature>
<keyword evidence="2" id="KW-0645">Protease</keyword>
<dbReference type="GO" id="GO:0005829">
    <property type="term" value="C:cytosol"/>
    <property type="evidence" value="ECO:0007669"/>
    <property type="project" value="TreeGrafter"/>
</dbReference>
<evidence type="ECO:0000256" key="1">
    <source>
        <dbReference type="ARBA" id="ARBA00005836"/>
    </source>
</evidence>
<comment type="caution">
    <text evidence="8">The sequence shown here is derived from an EMBL/GenBank/DDBJ whole genome shotgun (WGS) entry which is preliminary data.</text>
</comment>
<dbReference type="PIRSF" id="PIRSF004919">
    <property type="entry name" value="TldD"/>
    <property type="match status" value="1"/>
</dbReference>
<dbReference type="GO" id="GO:0008237">
    <property type="term" value="F:metallopeptidase activity"/>
    <property type="evidence" value="ECO:0007669"/>
    <property type="project" value="UniProtKB-KW"/>
</dbReference>
<name>A0A7C4B994_THEPE</name>
<feature type="domain" description="Metalloprotease TldD/E N-terminal" evidence="5">
    <location>
        <begin position="21"/>
        <end position="85"/>
    </location>
</feature>
<evidence type="ECO:0000259" key="7">
    <source>
        <dbReference type="Pfam" id="PF19290"/>
    </source>
</evidence>
<protein>
    <submittedName>
        <fullName evidence="8">TldD/PmbA family protein</fullName>
    </submittedName>
</protein>
<feature type="domain" description="Metalloprotease TldD/E C-terminal" evidence="6">
    <location>
        <begin position="228"/>
        <end position="461"/>
    </location>
</feature>
<dbReference type="Pfam" id="PF19289">
    <property type="entry name" value="PmbA_TldD_3rd"/>
    <property type="match status" value="1"/>
</dbReference>
<dbReference type="GO" id="GO:0006508">
    <property type="term" value="P:proteolysis"/>
    <property type="evidence" value="ECO:0007669"/>
    <property type="project" value="UniProtKB-KW"/>
</dbReference>
<organism evidence="8">
    <name type="scientific">Thermofilum pendens</name>
    <dbReference type="NCBI Taxonomy" id="2269"/>
    <lineage>
        <taxon>Archaea</taxon>
        <taxon>Thermoproteota</taxon>
        <taxon>Thermoprotei</taxon>
        <taxon>Thermofilales</taxon>
        <taxon>Thermofilaceae</taxon>
        <taxon>Thermofilum</taxon>
    </lineage>
</organism>
<dbReference type="InterPro" id="IPR036059">
    <property type="entry name" value="TldD/PmbA_sf"/>
</dbReference>
<comment type="similarity">
    <text evidence="1">Belongs to the peptidase U62 family.</text>
</comment>
<dbReference type="InterPro" id="IPR045569">
    <property type="entry name" value="Metalloprtase-TldD/E_C"/>
</dbReference>